<feature type="transmembrane region" description="Helical" evidence="19">
    <location>
        <begin position="104"/>
        <end position="122"/>
    </location>
</feature>
<dbReference type="CDD" id="cd00082">
    <property type="entry name" value="HisKA"/>
    <property type="match status" value="1"/>
</dbReference>
<dbReference type="PANTHER" id="PTHR43047">
    <property type="entry name" value="TWO-COMPONENT HISTIDINE PROTEIN KINASE"/>
    <property type="match status" value="1"/>
</dbReference>
<evidence type="ECO:0000313" key="22">
    <source>
        <dbReference type="EMBL" id="PHU34122.1"/>
    </source>
</evidence>
<dbReference type="InterPro" id="IPR036890">
    <property type="entry name" value="HATPase_C_sf"/>
</dbReference>
<dbReference type="Gene3D" id="3.30.565.10">
    <property type="entry name" value="Histidine kinase-like ATPase, C-terminal domain"/>
    <property type="match status" value="1"/>
</dbReference>
<gene>
    <name evidence="22" type="ORF">CSX01_11175</name>
</gene>
<feature type="transmembrane region" description="Helical" evidence="19">
    <location>
        <begin position="42"/>
        <end position="60"/>
    </location>
</feature>
<sequence length="879" mass="99372">MEALYRNVTYINIILALAGATSIHLGASFLKRERHSQGFFKYSVFLLALGNGLCCLGYSIMSLSPNIIYSYYFRVIGLFGIEIYLIAEILLVTSCLHFSHTAEFFIIFFTSVAAFFDLIIYGHPASNKFIRYATYNFTSYVKNDPYRVLFHYSYICLLGLFMFIMACVWAKTSSYRRDKRLIVFAFISNIILALSTIPDYLKLTYDVHLPHIYYCTGIFLAFVVFFMASNSYMTFYITVNSISRDIFSTLGTGLLVFDTNYHLNMANEYAKRLLGLNKEPHRIRLKEIFQLNPGEPLQMFEKATEGLSIDYRLTAEVTGKVVLVNFSCKMDRNQEPMCYILVATDLTEENHLIKEAQAANEAKSEFISNISHEIRTPINIISGMDELILRECTDEQIIKYADNISVASKNLTSLINDVLDISKIESGKLEICSFDYSIKTVLRDCYNMFISLADKKHQALDFICNPDLPKTLKGDEIRIKQILSNLISNALKYTPENGKISATIDFKETANPDSLLLIIKIKDNGIGIRDEDLPYVFDNFQRFELQRNRTIQGTGLGLSITKNLITLLHGDISVESTYGCGSTFTVKVPQTISDHSPIGPISDYKYTGKIRKYESSFVAPNAKILTVDDVQMNLDVFCGLLKKTQVQIDCALTGAEALSLMGSTKYDLIFLDHMMPEMDGVEVLKRLREDTTSLSHDVPVIMLTANATMGADQKYLEDGFTDYLSKPIQPTQLDEMVLKHLPEELISYVNTSNDTPTSDSPSDLMHALDFIDANAGLEFAAGDEDFYRQILNTYVTEDKRPQLNELLEKEDWPNYQIVAHALKGTSLTIGASELSAAAKALEFAVKEDNLDYIKQHHNSVMEQYGILLEKIKNALQITS</sequence>
<comment type="function">
    <text evidence="16">May play the central regulatory role in sporulation. It may be an element of the effector pathway responsible for the activation of sporulation genes in response to nutritional stress. Spo0A may act in concert with spo0H (a sigma factor) to control the expression of some genes that are critical to the sporulation process.</text>
</comment>
<dbReference type="GO" id="GO:0005886">
    <property type="term" value="C:plasma membrane"/>
    <property type="evidence" value="ECO:0007669"/>
    <property type="project" value="UniProtKB-SubCell"/>
</dbReference>
<dbReference type="EC" id="2.7.13.3" evidence="4"/>
<dbReference type="GO" id="GO:0000155">
    <property type="term" value="F:phosphorelay sensor kinase activity"/>
    <property type="evidence" value="ECO:0007669"/>
    <property type="project" value="InterPro"/>
</dbReference>
<evidence type="ECO:0000259" key="20">
    <source>
        <dbReference type="PROSITE" id="PS50109"/>
    </source>
</evidence>
<dbReference type="InterPro" id="IPR036641">
    <property type="entry name" value="HPT_dom_sf"/>
</dbReference>
<reference evidence="22 23" key="1">
    <citation type="submission" date="2017-10" db="EMBL/GenBank/DDBJ databases">
        <title>Resolving the taxonomy of Roseburia spp., Eubacterium rectale and Agathobacter spp. through phylogenomic analysis.</title>
        <authorList>
            <person name="Sheridan P.O."/>
            <person name="Walker A.W."/>
            <person name="Duncan S.H."/>
            <person name="Scott K.P."/>
            <person name="Toole P.W.O."/>
            <person name="Luis P."/>
            <person name="Flint H.J."/>
        </authorList>
    </citation>
    <scope>NUCLEOTIDE SEQUENCE [LARGE SCALE GENOMIC DNA]</scope>
    <source>
        <strain evidence="22 23">JK626</strain>
    </source>
</reference>
<dbReference type="Gene3D" id="1.10.287.130">
    <property type="match status" value="1"/>
</dbReference>
<dbReference type="Proteomes" id="UP000225889">
    <property type="component" value="Unassembled WGS sequence"/>
</dbReference>
<dbReference type="PROSITE" id="PS50110">
    <property type="entry name" value="RESPONSE_REGULATORY"/>
    <property type="match status" value="1"/>
</dbReference>
<dbReference type="CDD" id="cd17546">
    <property type="entry name" value="REC_hyHK_CKI1_RcsC-like"/>
    <property type="match status" value="1"/>
</dbReference>
<dbReference type="InterPro" id="IPR008207">
    <property type="entry name" value="Sig_transdc_His_kin_Hpt_dom"/>
</dbReference>
<dbReference type="FunFam" id="3.30.565.10:FF:000010">
    <property type="entry name" value="Sensor histidine kinase RcsC"/>
    <property type="match status" value="1"/>
</dbReference>
<reference evidence="22 23" key="2">
    <citation type="submission" date="2017-10" db="EMBL/GenBank/DDBJ databases">
        <authorList>
            <person name="Banno H."/>
            <person name="Chua N.-H."/>
        </authorList>
    </citation>
    <scope>NUCLEOTIDE SEQUENCE [LARGE SCALE GENOMIC DNA]</scope>
    <source>
        <strain evidence="22 23">JK626</strain>
    </source>
</reference>
<keyword evidence="10 19" id="KW-0812">Transmembrane</keyword>
<keyword evidence="7" id="KW-0997">Cell inner membrane</keyword>
<evidence type="ECO:0000256" key="4">
    <source>
        <dbReference type="ARBA" id="ARBA00012438"/>
    </source>
</evidence>
<feature type="transmembrane region" description="Helical" evidence="19">
    <location>
        <begin position="210"/>
        <end position="228"/>
    </location>
</feature>
<evidence type="ECO:0000256" key="16">
    <source>
        <dbReference type="ARBA" id="ARBA00024867"/>
    </source>
</evidence>
<dbReference type="GO" id="GO:0009927">
    <property type="term" value="F:histidine phosphotransfer kinase activity"/>
    <property type="evidence" value="ECO:0007669"/>
    <property type="project" value="TreeGrafter"/>
</dbReference>
<dbReference type="SUPFAM" id="SSF47226">
    <property type="entry name" value="Histidine-containing phosphotransfer domain, HPT domain"/>
    <property type="match status" value="1"/>
</dbReference>
<dbReference type="Gene3D" id="3.40.50.2300">
    <property type="match status" value="1"/>
</dbReference>
<evidence type="ECO:0000256" key="19">
    <source>
        <dbReference type="SAM" id="Phobius"/>
    </source>
</evidence>
<evidence type="ECO:0000313" key="23">
    <source>
        <dbReference type="Proteomes" id="UP000225889"/>
    </source>
</evidence>
<feature type="domain" description="Response regulatory" evidence="21">
    <location>
        <begin position="623"/>
        <end position="741"/>
    </location>
</feature>
<dbReference type="Pfam" id="PF02518">
    <property type="entry name" value="HATPase_c"/>
    <property type="match status" value="1"/>
</dbReference>
<accession>A0A2G3DSW8</accession>
<feature type="transmembrane region" description="Helical" evidence="19">
    <location>
        <begin position="72"/>
        <end position="92"/>
    </location>
</feature>
<dbReference type="Gene3D" id="3.30.450.20">
    <property type="entry name" value="PAS domain"/>
    <property type="match status" value="1"/>
</dbReference>
<evidence type="ECO:0000256" key="2">
    <source>
        <dbReference type="ARBA" id="ARBA00004429"/>
    </source>
</evidence>
<evidence type="ECO:0000256" key="15">
    <source>
        <dbReference type="ARBA" id="ARBA00023136"/>
    </source>
</evidence>
<keyword evidence="12" id="KW-0067">ATP-binding</keyword>
<keyword evidence="8 18" id="KW-0597">Phosphoprotein</keyword>
<dbReference type="Pfam" id="PF00512">
    <property type="entry name" value="HisKA"/>
    <property type="match status" value="1"/>
</dbReference>
<protein>
    <recommendedName>
        <fullName evidence="17">Circadian input-output histidine kinase CikA</fullName>
        <ecNumber evidence="4">2.7.13.3</ecNumber>
    </recommendedName>
    <alternativeName>
        <fullName evidence="5">Stage 0 sporulation protein A homolog</fullName>
    </alternativeName>
</protein>
<comment type="caution">
    <text evidence="22">The sequence shown here is derived from an EMBL/GenBank/DDBJ whole genome shotgun (WGS) entry which is preliminary data.</text>
</comment>
<keyword evidence="9" id="KW-0808">Transferase</keyword>
<dbReference type="PROSITE" id="PS50109">
    <property type="entry name" value="HIS_KIN"/>
    <property type="match status" value="1"/>
</dbReference>
<dbReference type="InterPro" id="IPR011006">
    <property type="entry name" value="CheY-like_superfamily"/>
</dbReference>
<feature type="transmembrane region" description="Helical" evidence="19">
    <location>
        <begin position="12"/>
        <end position="30"/>
    </location>
</feature>
<evidence type="ECO:0000256" key="3">
    <source>
        <dbReference type="ARBA" id="ARBA00006402"/>
    </source>
</evidence>
<evidence type="ECO:0000256" key="13">
    <source>
        <dbReference type="ARBA" id="ARBA00022989"/>
    </source>
</evidence>
<dbReference type="SMART" id="SM00387">
    <property type="entry name" value="HATPase_c"/>
    <property type="match status" value="1"/>
</dbReference>
<dbReference type="PRINTS" id="PR00344">
    <property type="entry name" value="BCTRLSENSOR"/>
</dbReference>
<feature type="transmembrane region" description="Helical" evidence="19">
    <location>
        <begin position="181"/>
        <end position="198"/>
    </location>
</feature>
<dbReference type="EMBL" id="PDYF01000031">
    <property type="protein sequence ID" value="PHU34122.1"/>
    <property type="molecule type" value="Genomic_DNA"/>
</dbReference>
<evidence type="ECO:0000256" key="5">
    <source>
        <dbReference type="ARBA" id="ARBA00018672"/>
    </source>
</evidence>
<keyword evidence="12" id="KW-0547">Nucleotide-binding</keyword>
<organism evidence="22 23">
    <name type="scientific">Pseudobutyrivibrio ruminis</name>
    <dbReference type="NCBI Taxonomy" id="46206"/>
    <lineage>
        <taxon>Bacteria</taxon>
        <taxon>Bacillati</taxon>
        <taxon>Bacillota</taxon>
        <taxon>Clostridia</taxon>
        <taxon>Lachnospirales</taxon>
        <taxon>Lachnospiraceae</taxon>
        <taxon>Pseudobutyrivibrio</taxon>
    </lineage>
</organism>
<comment type="similarity">
    <text evidence="3">In the N-terminal section; belongs to the phytochrome family.</text>
</comment>
<dbReference type="InterPro" id="IPR005467">
    <property type="entry name" value="His_kinase_dom"/>
</dbReference>
<dbReference type="SUPFAM" id="SSF55874">
    <property type="entry name" value="ATPase domain of HSP90 chaperone/DNA topoisomerase II/histidine kinase"/>
    <property type="match status" value="1"/>
</dbReference>
<evidence type="ECO:0000256" key="1">
    <source>
        <dbReference type="ARBA" id="ARBA00000085"/>
    </source>
</evidence>
<evidence type="ECO:0000256" key="7">
    <source>
        <dbReference type="ARBA" id="ARBA00022519"/>
    </source>
</evidence>
<evidence type="ECO:0000256" key="18">
    <source>
        <dbReference type="PROSITE-ProRule" id="PRU00169"/>
    </source>
</evidence>
<evidence type="ECO:0000259" key="21">
    <source>
        <dbReference type="PROSITE" id="PS50110"/>
    </source>
</evidence>
<evidence type="ECO:0000256" key="8">
    <source>
        <dbReference type="ARBA" id="ARBA00022553"/>
    </source>
</evidence>
<dbReference type="SUPFAM" id="SSF47384">
    <property type="entry name" value="Homodimeric domain of signal transducing histidine kinase"/>
    <property type="match status" value="1"/>
</dbReference>
<dbReference type="PANTHER" id="PTHR43047:SF72">
    <property type="entry name" value="OSMOSENSING HISTIDINE PROTEIN KINASE SLN1"/>
    <property type="match status" value="1"/>
</dbReference>
<dbReference type="AlphaFoldDB" id="A0A2G3DSW8"/>
<feature type="domain" description="Histidine kinase" evidence="20">
    <location>
        <begin position="369"/>
        <end position="592"/>
    </location>
</feature>
<evidence type="ECO:0000256" key="14">
    <source>
        <dbReference type="ARBA" id="ARBA00023012"/>
    </source>
</evidence>
<name>A0A2G3DSW8_9FIRM</name>
<evidence type="ECO:0000256" key="9">
    <source>
        <dbReference type="ARBA" id="ARBA00022679"/>
    </source>
</evidence>
<evidence type="ECO:0000256" key="6">
    <source>
        <dbReference type="ARBA" id="ARBA00022475"/>
    </source>
</evidence>
<evidence type="ECO:0000256" key="10">
    <source>
        <dbReference type="ARBA" id="ARBA00022692"/>
    </source>
</evidence>
<evidence type="ECO:0000256" key="17">
    <source>
        <dbReference type="ARBA" id="ARBA00074306"/>
    </source>
</evidence>
<keyword evidence="6" id="KW-1003">Cell membrane</keyword>
<dbReference type="InterPro" id="IPR001789">
    <property type="entry name" value="Sig_transdc_resp-reg_receiver"/>
</dbReference>
<dbReference type="Gene3D" id="1.20.120.160">
    <property type="entry name" value="HPT domain"/>
    <property type="match status" value="1"/>
</dbReference>
<dbReference type="SUPFAM" id="SSF52172">
    <property type="entry name" value="CheY-like"/>
    <property type="match status" value="1"/>
</dbReference>
<evidence type="ECO:0000256" key="12">
    <source>
        <dbReference type="ARBA" id="ARBA00022840"/>
    </source>
</evidence>
<proteinExistence type="inferred from homology"/>
<dbReference type="InterPro" id="IPR003661">
    <property type="entry name" value="HisK_dim/P_dom"/>
</dbReference>
<evidence type="ECO:0000256" key="11">
    <source>
        <dbReference type="ARBA" id="ARBA00022777"/>
    </source>
</evidence>
<feature type="transmembrane region" description="Helical" evidence="19">
    <location>
        <begin position="149"/>
        <end position="169"/>
    </location>
</feature>
<dbReference type="Pfam" id="PF00072">
    <property type="entry name" value="Response_reg"/>
    <property type="match status" value="1"/>
</dbReference>
<dbReference type="InterPro" id="IPR004358">
    <property type="entry name" value="Sig_transdc_His_kin-like_C"/>
</dbReference>
<keyword evidence="11" id="KW-0418">Kinase</keyword>
<dbReference type="InterPro" id="IPR003594">
    <property type="entry name" value="HATPase_dom"/>
</dbReference>
<feature type="modified residue" description="4-aspartylphosphate" evidence="18">
    <location>
        <position position="672"/>
    </location>
</feature>
<dbReference type="InterPro" id="IPR036097">
    <property type="entry name" value="HisK_dim/P_sf"/>
</dbReference>
<comment type="catalytic activity">
    <reaction evidence="1">
        <text>ATP + protein L-histidine = ADP + protein N-phospho-L-histidine.</text>
        <dbReference type="EC" id="2.7.13.3"/>
    </reaction>
</comment>
<keyword evidence="14" id="KW-0902">Two-component regulatory system</keyword>
<keyword evidence="13 19" id="KW-1133">Transmembrane helix</keyword>
<comment type="subcellular location">
    <subcellularLocation>
        <location evidence="2">Cell inner membrane</location>
        <topology evidence="2">Multi-pass membrane protein</topology>
    </subcellularLocation>
</comment>
<keyword evidence="15 19" id="KW-0472">Membrane</keyword>
<dbReference type="SMART" id="SM00448">
    <property type="entry name" value="REC"/>
    <property type="match status" value="1"/>
</dbReference>
<dbReference type="SMART" id="SM00388">
    <property type="entry name" value="HisKA"/>
    <property type="match status" value="1"/>
</dbReference>
<dbReference type="Pfam" id="PF01627">
    <property type="entry name" value="Hpt"/>
    <property type="match status" value="1"/>
</dbReference>